<comment type="caution">
    <text evidence="1">The sequence shown here is derived from an EMBL/GenBank/DDBJ whole genome shotgun (WGS) entry which is preliminary data.</text>
</comment>
<proteinExistence type="predicted"/>
<dbReference type="EMBL" id="JACEHE010000020">
    <property type="protein sequence ID" value="MBA2949673.1"/>
    <property type="molecule type" value="Genomic_DNA"/>
</dbReference>
<organism evidence="1 2">
    <name type="scientific">Streptomyces himalayensis subsp. himalayensis</name>
    <dbReference type="NCBI Taxonomy" id="2756131"/>
    <lineage>
        <taxon>Bacteria</taxon>
        <taxon>Bacillati</taxon>
        <taxon>Actinomycetota</taxon>
        <taxon>Actinomycetes</taxon>
        <taxon>Kitasatosporales</taxon>
        <taxon>Streptomycetaceae</taxon>
        <taxon>Streptomyces</taxon>
        <taxon>Streptomyces himalayensis</taxon>
    </lineage>
</organism>
<dbReference type="AlphaFoldDB" id="A0A7W0DR12"/>
<protein>
    <submittedName>
        <fullName evidence="1">Uncharacterized protein</fullName>
    </submittedName>
</protein>
<accession>A0A7W0DR12</accession>
<gene>
    <name evidence="1" type="ORF">H1D24_28610</name>
</gene>
<evidence type="ECO:0000313" key="2">
    <source>
        <dbReference type="Proteomes" id="UP000545761"/>
    </source>
</evidence>
<dbReference type="RefSeq" id="WP_181660596.1">
    <property type="nucleotide sequence ID" value="NZ_JACEHE010000020.1"/>
</dbReference>
<evidence type="ECO:0000313" key="1">
    <source>
        <dbReference type="EMBL" id="MBA2949673.1"/>
    </source>
</evidence>
<sequence>MIAFSEQGQLKSRAFLLTQNLNQLEALDLDEFRVYQVALSEVESRGRFRFPAVLRKADTLAVPEALADRKPLGSLSDIDWH</sequence>
<reference evidence="1 2" key="1">
    <citation type="submission" date="2020-07" db="EMBL/GenBank/DDBJ databases">
        <title>Streptomyces isolated from Indian soil.</title>
        <authorList>
            <person name="Mandal S."/>
            <person name="Maiti P.K."/>
        </authorList>
    </citation>
    <scope>NUCLEOTIDE SEQUENCE [LARGE SCALE GENOMIC DNA]</scope>
    <source>
        <strain evidence="1 2">PSKA28</strain>
    </source>
</reference>
<dbReference type="Proteomes" id="UP000545761">
    <property type="component" value="Unassembled WGS sequence"/>
</dbReference>
<name>A0A7W0DR12_9ACTN</name>